<evidence type="ECO:0000256" key="14">
    <source>
        <dbReference type="SAM" id="Phobius"/>
    </source>
</evidence>
<evidence type="ECO:0000256" key="6">
    <source>
        <dbReference type="ARBA" id="ARBA00022679"/>
    </source>
</evidence>
<evidence type="ECO:0000256" key="7">
    <source>
        <dbReference type="ARBA" id="ARBA00022692"/>
    </source>
</evidence>
<sequence>MKSKRLEEWGTVSVFTKHPGKSIHNNVEAKQQATSVSLVRYWTWRYVMILLIMLMGIGLFGMYWIRMSTVEQQFQLLEARSAMMSDSFSKMDDLMQLATTVSPAHSSEKMPPAPTENIPLPASVPSIPSEFVPSIPDGYQFQLFNVSGEMIYYFSNSYAEEGVYLNSPPKQNEVLSGEKTREKVDTQSGKWLRVGVPFYKHNQISGTLYMSAQYNEGRLPQIYGLIVVAFGLISLCGWAVVFVLSRSLTRPLIQLASAAKELSSGNYQPYLPDPSLVKEGEISGLIQAFHEMTERLNQLERMRTDLLAGVSHELRTPITSIRGMLQAIQEGVVTGNKANEFINIGLNEAKRMHVMVDDLLNFSSMESDVIHPEKSQVLLEPLIEEIIKQFHTIQTSVPVQVELEVLPSSLVCTCDQSHLKQIFLNLLSNSAAAAATIIKITARSTESMITIDISDNGKGITPDEVPFIFERYYRGNSRRKKKQGLGLGLSICRLLAQANGGTIELLQTSSTGTVLRLSFPCVSQ</sequence>
<accession>A0ABY1KAF4</accession>
<feature type="domain" description="HAMP" evidence="16">
    <location>
        <begin position="246"/>
        <end position="301"/>
    </location>
</feature>
<evidence type="ECO:0000256" key="8">
    <source>
        <dbReference type="ARBA" id="ARBA00022741"/>
    </source>
</evidence>
<dbReference type="Proteomes" id="UP000186666">
    <property type="component" value="Unassembled WGS sequence"/>
</dbReference>
<dbReference type="PROSITE" id="PS50109">
    <property type="entry name" value="HIS_KIN"/>
    <property type="match status" value="1"/>
</dbReference>
<comment type="subcellular location">
    <subcellularLocation>
        <location evidence="2">Cell membrane</location>
        <topology evidence="2">Multi-pass membrane protein</topology>
    </subcellularLocation>
</comment>
<evidence type="ECO:0000256" key="10">
    <source>
        <dbReference type="ARBA" id="ARBA00022840"/>
    </source>
</evidence>
<organism evidence="17 18">
    <name type="scientific">Paenibacillus macquariensis</name>
    <dbReference type="NCBI Taxonomy" id="948756"/>
    <lineage>
        <taxon>Bacteria</taxon>
        <taxon>Bacillati</taxon>
        <taxon>Bacillota</taxon>
        <taxon>Bacilli</taxon>
        <taxon>Bacillales</taxon>
        <taxon>Paenibacillaceae</taxon>
        <taxon>Paenibacillus</taxon>
    </lineage>
</organism>
<proteinExistence type="predicted"/>
<dbReference type="PANTHER" id="PTHR45528:SF1">
    <property type="entry name" value="SENSOR HISTIDINE KINASE CPXA"/>
    <property type="match status" value="1"/>
</dbReference>
<evidence type="ECO:0000256" key="2">
    <source>
        <dbReference type="ARBA" id="ARBA00004651"/>
    </source>
</evidence>
<dbReference type="SMART" id="SM00388">
    <property type="entry name" value="HisKA"/>
    <property type="match status" value="1"/>
</dbReference>
<reference evidence="17 18" key="1">
    <citation type="submission" date="2017-01" db="EMBL/GenBank/DDBJ databases">
        <authorList>
            <person name="Varghese N."/>
            <person name="Submissions S."/>
        </authorList>
    </citation>
    <scope>NUCLEOTIDE SEQUENCE [LARGE SCALE GENOMIC DNA]</scope>
    <source>
        <strain evidence="17 18">ATCC 23464</strain>
    </source>
</reference>
<name>A0ABY1KAF4_9BACL</name>
<feature type="domain" description="Histidine kinase" evidence="15">
    <location>
        <begin position="309"/>
        <end position="523"/>
    </location>
</feature>
<evidence type="ECO:0000256" key="3">
    <source>
        <dbReference type="ARBA" id="ARBA00012438"/>
    </source>
</evidence>
<dbReference type="InterPro" id="IPR003661">
    <property type="entry name" value="HisK_dim/P_dom"/>
</dbReference>
<dbReference type="EMBL" id="FTNK01000016">
    <property type="protein sequence ID" value="SIR50473.1"/>
    <property type="molecule type" value="Genomic_DNA"/>
</dbReference>
<evidence type="ECO:0000256" key="11">
    <source>
        <dbReference type="ARBA" id="ARBA00022989"/>
    </source>
</evidence>
<evidence type="ECO:0000256" key="13">
    <source>
        <dbReference type="ARBA" id="ARBA00023136"/>
    </source>
</evidence>
<dbReference type="Gene3D" id="1.10.287.130">
    <property type="match status" value="1"/>
</dbReference>
<dbReference type="InterPro" id="IPR036097">
    <property type="entry name" value="HisK_dim/P_sf"/>
</dbReference>
<dbReference type="Gene3D" id="3.30.565.10">
    <property type="entry name" value="Histidine kinase-like ATPase, C-terminal domain"/>
    <property type="match status" value="1"/>
</dbReference>
<dbReference type="InterPro" id="IPR004358">
    <property type="entry name" value="Sig_transdc_His_kin-like_C"/>
</dbReference>
<dbReference type="CDD" id="cd00075">
    <property type="entry name" value="HATPase"/>
    <property type="match status" value="1"/>
</dbReference>
<gene>
    <name evidence="17" type="ORF">SAMN05421578_11675</name>
</gene>
<dbReference type="InterPro" id="IPR050398">
    <property type="entry name" value="HssS/ArlS-like"/>
</dbReference>
<dbReference type="PRINTS" id="PR00344">
    <property type="entry name" value="BCTRLSENSOR"/>
</dbReference>
<dbReference type="PROSITE" id="PS50885">
    <property type="entry name" value="HAMP"/>
    <property type="match status" value="1"/>
</dbReference>
<dbReference type="Pfam" id="PF02518">
    <property type="entry name" value="HATPase_c"/>
    <property type="match status" value="1"/>
</dbReference>
<dbReference type="SMART" id="SM00304">
    <property type="entry name" value="HAMP"/>
    <property type="match status" value="1"/>
</dbReference>
<keyword evidence="8" id="KW-0547">Nucleotide-binding</keyword>
<comment type="caution">
    <text evidence="17">The sequence shown here is derived from an EMBL/GenBank/DDBJ whole genome shotgun (WGS) entry which is preliminary data.</text>
</comment>
<keyword evidence="5" id="KW-0597">Phosphoprotein</keyword>
<keyword evidence="12" id="KW-0902">Two-component regulatory system</keyword>
<keyword evidence="9 17" id="KW-0418">Kinase</keyword>
<keyword evidence="18" id="KW-1185">Reference proteome</keyword>
<keyword evidence="11 14" id="KW-1133">Transmembrane helix</keyword>
<keyword evidence="7 14" id="KW-0812">Transmembrane</keyword>
<feature type="transmembrane region" description="Helical" evidence="14">
    <location>
        <begin position="222"/>
        <end position="244"/>
    </location>
</feature>
<dbReference type="InterPro" id="IPR003660">
    <property type="entry name" value="HAMP_dom"/>
</dbReference>
<feature type="transmembrane region" description="Helical" evidence="14">
    <location>
        <begin position="44"/>
        <end position="65"/>
    </location>
</feature>
<evidence type="ECO:0000256" key="12">
    <source>
        <dbReference type="ARBA" id="ARBA00023012"/>
    </source>
</evidence>
<dbReference type="CDD" id="cd00082">
    <property type="entry name" value="HisKA"/>
    <property type="match status" value="1"/>
</dbReference>
<protein>
    <recommendedName>
        <fullName evidence="3">histidine kinase</fullName>
        <ecNumber evidence="3">2.7.13.3</ecNumber>
    </recommendedName>
</protein>
<dbReference type="SUPFAM" id="SSF158472">
    <property type="entry name" value="HAMP domain-like"/>
    <property type="match status" value="1"/>
</dbReference>
<evidence type="ECO:0000256" key="4">
    <source>
        <dbReference type="ARBA" id="ARBA00022475"/>
    </source>
</evidence>
<keyword evidence="4" id="KW-1003">Cell membrane</keyword>
<dbReference type="PANTHER" id="PTHR45528">
    <property type="entry name" value="SENSOR HISTIDINE KINASE CPXA"/>
    <property type="match status" value="1"/>
</dbReference>
<keyword evidence="13 14" id="KW-0472">Membrane</keyword>
<dbReference type="Pfam" id="PF00672">
    <property type="entry name" value="HAMP"/>
    <property type="match status" value="1"/>
</dbReference>
<evidence type="ECO:0000313" key="18">
    <source>
        <dbReference type="Proteomes" id="UP000186666"/>
    </source>
</evidence>
<dbReference type="InterPro" id="IPR005467">
    <property type="entry name" value="His_kinase_dom"/>
</dbReference>
<dbReference type="RefSeq" id="WP_244556029.1">
    <property type="nucleotide sequence ID" value="NZ_FTNK01000016.1"/>
</dbReference>
<evidence type="ECO:0000259" key="16">
    <source>
        <dbReference type="PROSITE" id="PS50885"/>
    </source>
</evidence>
<evidence type="ECO:0000256" key="9">
    <source>
        <dbReference type="ARBA" id="ARBA00022777"/>
    </source>
</evidence>
<dbReference type="GO" id="GO:0016301">
    <property type="term" value="F:kinase activity"/>
    <property type="evidence" value="ECO:0007669"/>
    <property type="project" value="UniProtKB-KW"/>
</dbReference>
<keyword evidence="10" id="KW-0067">ATP-binding</keyword>
<dbReference type="SMART" id="SM00387">
    <property type="entry name" value="HATPase_c"/>
    <property type="match status" value="1"/>
</dbReference>
<dbReference type="CDD" id="cd06225">
    <property type="entry name" value="HAMP"/>
    <property type="match status" value="1"/>
</dbReference>
<dbReference type="Pfam" id="PF00512">
    <property type="entry name" value="HisKA"/>
    <property type="match status" value="1"/>
</dbReference>
<comment type="catalytic activity">
    <reaction evidence="1">
        <text>ATP + protein L-histidine = ADP + protein N-phospho-L-histidine.</text>
        <dbReference type="EC" id="2.7.13.3"/>
    </reaction>
</comment>
<dbReference type="EC" id="2.7.13.3" evidence="3"/>
<evidence type="ECO:0000256" key="5">
    <source>
        <dbReference type="ARBA" id="ARBA00022553"/>
    </source>
</evidence>
<dbReference type="Gene3D" id="6.10.340.10">
    <property type="match status" value="1"/>
</dbReference>
<dbReference type="SUPFAM" id="SSF47384">
    <property type="entry name" value="Homodimeric domain of signal transducing histidine kinase"/>
    <property type="match status" value="1"/>
</dbReference>
<evidence type="ECO:0000313" key="17">
    <source>
        <dbReference type="EMBL" id="SIR50473.1"/>
    </source>
</evidence>
<dbReference type="SUPFAM" id="SSF55874">
    <property type="entry name" value="ATPase domain of HSP90 chaperone/DNA topoisomerase II/histidine kinase"/>
    <property type="match status" value="1"/>
</dbReference>
<dbReference type="InterPro" id="IPR036890">
    <property type="entry name" value="HATPase_C_sf"/>
</dbReference>
<evidence type="ECO:0000256" key="1">
    <source>
        <dbReference type="ARBA" id="ARBA00000085"/>
    </source>
</evidence>
<dbReference type="InterPro" id="IPR003594">
    <property type="entry name" value="HATPase_dom"/>
</dbReference>
<evidence type="ECO:0000259" key="15">
    <source>
        <dbReference type="PROSITE" id="PS50109"/>
    </source>
</evidence>
<keyword evidence="6" id="KW-0808">Transferase</keyword>